<dbReference type="PANTHER" id="PTHR43668">
    <property type="entry name" value="ALLANTOINASE"/>
    <property type="match status" value="1"/>
</dbReference>
<dbReference type="InterPro" id="IPR024403">
    <property type="entry name" value="DHOase_cat"/>
</dbReference>
<reference evidence="5 6" key="1">
    <citation type="submission" date="2012-09" db="EMBL/GenBank/DDBJ databases">
        <title>Celeribacter baekdonensis B30 Genome Sequencing.</title>
        <authorList>
            <person name="Wang W."/>
        </authorList>
    </citation>
    <scope>NUCLEOTIDE SEQUENCE [LARGE SCALE GENOMIC DNA]</scope>
    <source>
        <strain evidence="5 6">B30</strain>
    </source>
</reference>
<dbReference type="GO" id="GO:0005737">
    <property type="term" value="C:cytoplasm"/>
    <property type="evidence" value="ECO:0007669"/>
    <property type="project" value="TreeGrafter"/>
</dbReference>
<dbReference type="SUPFAM" id="SSF51338">
    <property type="entry name" value="Composite domain of metallo-dependent hydrolases"/>
    <property type="match status" value="1"/>
</dbReference>
<evidence type="ECO:0000256" key="2">
    <source>
        <dbReference type="ARBA" id="ARBA00022975"/>
    </source>
</evidence>
<organism evidence="5 6">
    <name type="scientific">Celeribacter baekdonensis B30</name>
    <dbReference type="NCBI Taxonomy" id="1208323"/>
    <lineage>
        <taxon>Bacteria</taxon>
        <taxon>Pseudomonadati</taxon>
        <taxon>Pseudomonadota</taxon>
        <taxon>Alphaproteobacteria</taxon>
        <taxon>Rhodobacterales</taxon>
        <taxon>Roseobacteraceae</taxon>
        <taxon>Celeribacter</taxon>
    </lineage>
</organism>
<keyword evidence="1" id="KW-0862">Zinc</keyword>
<protein>
    <submittedName>
        <fullName evidence="5">Dihydroorotase, multifunctional complex type</fullName>
    </submittedName>
</protein>
<evidence type="ECO:0000313" key="5">
    <source>
        <dbReference type="EMBL" id="EKE70713.1"/>
    </source>
</evidence>
<dbReference type="InterPro" id="IPR011059">
    <property type="entry name" value="Metal-dep_hydrolase_composite"/>
</dbReference>
<dbReference type="InterPro" id="IPR032466">
    <property type="entry name" value="Metal_Hydrolase"/>
</dbReference>
<dbReference type="CDD" id="cd01317">
    <property type="entry name" value="DHOase_IIa"/>
    <property type="match status" value="1"/>
</dbReference>
<evidence type="ECO:0000256" key="1">
    <source>
        <dbReference type="ARBA" id="ARBA00022833"/>
    </source>
</evidence>
<dbReference type="GO" id="GO:0046872">
    <property type="term" value="F:metal ion binding"/>
    <property type="evidence" value="ECO:0007669"/>
    <property type="project" value="InterPro"/>
</dbReference>
<keyword evidence="6" id="KW-1185">Reference proteome</keyword>
<dbReference type="AlphaFoldDB" id="K2J6R5"/>
<dbReference type="EMBL" id="AMRK01000006">
    <property type="protein sequence ID" value="EKE70713.1"/>
    <property type="molecule type" value="Genomic_DNA"/>
</dbReference>
<dbReference type="SUPFAM" id="SSF51556">
    <property type="entry name" value="Metallo-dependent hydrolases"/>
    <property type="match status" value="1"/>
</dbReference>
<dbReference type="RefSeq" id="WP_009572342.1">
    <property type="nucleotide sequence ID" value="NZ_AMRK01000006.1"/>
</dbReference>
<dbReference type="Proteomes" id="UP000006762">
    <property type="component" value="Unassembled WGS sequence"/>
</dbReference>
<accession>K2J6R5</accession>
<dbReference type="eggNOG" id="COG0044">
    <property type="taxonomic scope" value="Bacteria"/>
</dbReference>
<evidence type="ECO:0000259" key="4">
    <source>
        <dbReference type="Pfam" id="PF12890"/>
    </source>
</evidence>
<dbReference type="InterPro" id="IPR013108">
    <property type="entry name" value="Amidohydro_3"/>
</dbReference>
<dbReference type="InterPro" id="IPR004722">
    <property type="entry name" value="DHOase"/>
</dbReference>
<comment type="caution">
    <text evidence="5">The sequence shown here is derived from an EMBL/GenBank/DDBJ whole genome shotgun (WGS) entry which is preliminary data.</text>
</comment>
<keyword evidence="2" id="KW-0665">Pyrimidine biosynthesis</keyword>
<dbReference type="PATRIC" id="fig|1208323.3.peg.2474"/>
<dbReference type="GO" id="GO:0004151">
    <property type="term" value="F:dihydroorotase activity"/>
    <property type="evidence" value="ECO:0007669"/>
    <property type="project" value="InterPro"/>
</dbReference>
<dbReference type="GO" id="GO:0004038">
    <property type="term" value="F:allantoinase activity"/>
    <property type="evidence" value="ECO:0007669"/>
    <property type="project" value="TreeGrafter"/>
</dbReference>
<name>K2J6R5_9RHOB</name>
<dbReference type="OrthoDB" id="9803027at2"/>
<dbReference type="GO" id="GO:0006145">
    <property type="term" value="P:purine nucleobase catabolic process"/>
    <property type="evidence" value="ECO:0007669"/>
    <property type="project" value="TreeGrafter"/>
</dbReference>
<feature type="domain" description="Dihydroorotase catalytic" evidence="4">
    <location>
        <begin position="47"/>
        <end position="231"/>
    </location>
</feature>
<dbReference type="Gene3D" id="3.20.20.140">
    <property type="entry name" value="Metal-dependent hydrolases"/>
    <property type="match status" value="1"/>
</dbReference>
<proteinExistence type="predicted"/>
<dbReference type="PANTHER" id="PTHR43668:SF2">
    <property type="entry name" value="ALLANTOINASE"/>
    <property type="match status" value="1"/>
</dbReference>
<sequence>MTIFTNARLINPETLTDDLGWLRMEGNVIAETGTGTPPRGESIDCGGKCLAPGIVDLGVKVSEPGERHKESFASAGRAAAAGGVTTMITRPDTQSAIDTPEVLEFVRRRAAEDAIVKVKHMAALTKGRAGREMVEIGFMLDAGAVAFTDCDHVVEDTKVLQRALTYARSCGALVIGHPQDPGLSKGAAVTSGKFATLRGLPAVSPMAERMGLDRDLALIEMTGVRYHFDQLTTARALPALDRAKHNGFDVTAGVSIHHLTLNDLDVGDYRTFFKVKPPLRSEDDRLAMVEGVASGLIDVISSMHTPQDEESKRLPFEEAASGAVALETLLPAALRLYHSGQLGLPQLFRAMALNPAHRMGLASGRLSEGAPADLVLFDADAPFVLDRFKLRSKSKNTPFDGARMQGKVIGTWVDGLRVFEG</sequence>
<evidence type="ECO:0000313" key="6">
    <source>
        <dbReference type="Proteomes" id="UP000006762"/>
    </source>
</evidence>
<dbReference type="Pfam" id="PF07969">
    <property type="entry name" value="Amidohydro_3"/>
    <property type="match status" value="1"/>
</dbReference>
<dbReference type="STRING" id="1208323.B30_11957"/>
<feature type="domain" description="Amidohydrolase 3" evidence="3">
    <location>
        <begin position="342"/>
        <end position="418"/>
    </location>
</feature>
<dbReference type="NCBIfam" id="TIGR00857">
    <property type="entry name" value="pyrC_multi"/>
    <property type="match status" value="1"/>
</dbReference>
<evidence type="ECO:0000259" key="3">
    <source>
        <dbReference type="Pfam" id="PF07969"/>
    </source>
</evidence>
<dbReference type="Pfam" id="PF12890">
    <property type="entry name" value="DHOase"/>
    <property type="match status" value="1"/>
</dbReference>
<dbReference type="InterPro" id="IPR050138">
    <property type="entry name" value="DHOase/Allantoinase_Hydrolase"/>
</dbReference>
<dbReference type="Gene3D" id="2.30.40.10">
    <property type="entry name" value="Urease, subunit C, domain 1"/>
    <property type="match status" value="1"/>
</dbReference>
<gene>
    <name evidence="5" type="ORF">B30_11957</name>
</gene>
<dbReference type="GO" id="GO:0006221">
    <property type="term" value="P:pyrimidine nucleotide biosynthetic process"/>
    <property type="evidence" value="ECO:0007669"/>
    <property type="project" value="UniProtKB-KW"/>
</dbReference>